<gene>
    <name evidence="2" type="ORF">JCGZ_17134</name>
</gene>
<feature type="region of interest" description="Disordered" evidence="1">
    <location>
        <begin position="19"/>
        <end position="55"/>
    </location>
</feature>
<keyword evidence="3" id="KW-1185">Reference proteome</keyword>
<reference evidence="2 3" key="1">
    <citation type="journal article" date="2014" name="PLoS ONE">
        <title>Global Analysis of Gene Expression Profiles in Physic Nut (Jatropha curcas L.) Seedlings Exposed to Salt Stress.</title>
        <authorList>
            <person name="Zhang L."/>
            <person name="Zhang C."/>
            <person name="Wu P."/>
            <person name="Chen Y."/>
            <person name="Li M."/>
            <person name="Jiang H."/>
            <person name="Wu G."/>
        </authorList>
    </citation>
    <scope>NUCLEOTIDE SEQUENCE [LARGE SCALE GENOMIC DNA]</scope>
    <source>
        <strain evidence="3">cv. GZQX0401</strain>
        <tissue evidence="2">Young leaves</tissue>
    </source>
</reference>
<dbReference type="AlphaFoldDB" id="A0A067K2J2"/>
<proteinExistence type="predicted"/>
<protein>
    <submittedName>
        <fullName evidence="2">Uncharacterized protein</fullName>
    </submittedName>
</protein>
<evidence type="ECO:0000313" key="3">
    <source>
        <dbReference type="Proteomes" id="UP000027138"/>
    </source>
</evidence>
<evidence type="ECO:0000313" key="2">
    <source>
        <dbReference type="EMBL" id="KDP30446.1"/>
    </source>
</evidence>
<evidence type="ECO:0000256" key="1">
    <source>
        <dbReference type="SAM" id="MobiDB-lite"/>
    </source>
</evidence>
<accession>A0A067K2J2</accession>
<dbReference type="EMBL" id="KK914681">
    <property type="protein sequence ID" value="KDP30446.1"/>
    <property type="molecule type" value="Genomic_DNA"/>
</dbReference>
<name>A0A067K2J2_JATCU</name>
<dbReference type="Proteomes" id="UP000027138">
    <property type="component" value="Unassembled WGS sequence"/>
</dbReference>
<organism evidence="2 3">
    <name type="scientific">Jatropha curcas</name>
    <name type="common">Barbados nut</name>
    <dbReference type="NCBI Taxonomy" id="180498"/>
    <lineage>
        <taxon>Eukaryota</taxon>
        <taxon>Viridiplantae</taxon>
        <taxon>Streptophyta</taxon>
        <taxon>Embryophyta</taxon>
        <taxon>Tracheophyta</taxon>
        <taxon>Spermatophyta</taxon>
        <taxon>Magnoliopsida</taxon>
        <taxon>eudicotyledons</taxon>
        <taxon>Gunneridae</taxon>
        <taxon>Pentapetalae</taxon>
        <taxon>rosids</taxon>
        <taxon>fabids</taxon>
        <taxon>Malpighiales</taxon>
        <taxon>Euphorbiaceae</taxon>
        <taxon>Crotonoideae</taxon>
        <taxon>Jatropheae</taxon>
        <taxon>Jatropha</taxon>
    </lineage>
</organism>
<sequence>MRWRSVPLAILDTVPAFPRSDRTSSGADMNPPLLLSDAAATPVRSSNSGDISARGRHRSSRLYPVSVFPRLISTIKLEW</sequence>